<organism evidence="10">
    <name type="scientific">Habrotrocha constricta</name>
    <name type="common">Rotifer</name>
    <dbReference type="NCBI Taxonomy" id="104786"/>
    <lineage>
        <taxon>Eukaryota</taxon>
        <taxon>Metazoa</taxon>
        <taxon>Spiralia</taxon>
        <taxon>Gnathifera</taxon>
        <taxon>Rotifera</taxon>
        <taxon>Eurotatoria</taxon>
        <taxon>Bdelloidea</taxon>
        <taxon>Philodinida</taxon>
        <taxon>Habrotrochidae</taxon>
        <taxon>Habrotrocha</taxon>
    </lineage>
</organism>
<dbReference type="EC" id="7.1.1.2" evidence="2"/>
<dbReference type="PANTHER" id="PTHR42829">
    <property type="entry name" value="NADH-UBIQUINONE OXIDOREDUCTASE CHAIN 5"/>
    <property type="match status" value="1"/>
</dbReference>
<protein>
    <recommendedName>
        <fullName evidence="2">NADH:ubiquinone reductase (H(+)-translocating)</fullName>
        <ecNumber evidence="2">7.1.1.2</ecNumber>
    </recommendedName>
    <alternativeName>
        <fullName evidence="6">NADH dehydrogenase subunit 5</fullName>
    </alternativeName>
</protein>
<evidence type="ECO:0000256" key="6">
    <source>
        <dbReference type="ARBA" id="ARBA00031027"/>
    </source>
</evidence>
<evidence type="ECO:0000256" key="3">
    <source>
        <dbReference type="ARBA" id="ARBA00022692"/>
    </source>
</evidence>
<name>J7KL80_HABCO</name>
<dbReference type="PRINTS" id="PR01434">
    <property type="entry name" value="NADHDHGNASE5"/>
</dbReference>
<evidence type="ECO:0000259" key="9">
    <source>
        <dbReference type="Pfam" id="PF00361"/>
    </source>
</evidence>
<feature type="transmembrane region" description="Helical" evidence="8">
    <location>
        <begin position="355"/>
        <end position="377"/>
    </location>
</feature>
<evidence type="ECO:0000256" key="2">
    <source>
        <dbReference type="ARBA" id="ARBA00012944"/>
    </source>
</evidence>
<accession>J7KL80</accession>
<dbReference type="InterPro" id="IPR001750">
    <property type="entry name" value="ND/Mrp_TM"/>
</dbReference>
<feature type="transmembrane region" description="Helical" evidence="8">
    <location>
        <begin position="255"/>
        <end position="273"/>
    </location>
</feature>
<dbReference type="AlphaFoldDB" id="J7KL80"/>
<dbReference type="PANTHER" id="PTHR42829:SF2">
    <property type="entry name" value="NADH-UBIQUINONE OXIDOREDUCTASE CHAIN 5"/>
    <property type="match status" value="1"/>
</dbReference>
<feature type="transmembrane region" description="Helical" evidence="8">
    <location>
        <begin position="7"/>
        <end position="28"/>
    </location>
</feature>
<dbReference type="Pfam" id="PF00361">
    <property type="entry name" value="Proton_antipo_M"/>
    <property type="match status" value="1"/>
</dbReference>
<comment type="catalytic activity">
    <reaction evidence="7">
        <text>a ubiquinone + NADH + 5 H(+)(in) = a ubiquinol + NAD(+) + 4 H(+)(out)</text>
        <dbReference type="Rhea" id="RHEA:29091"/>
        <dbReference type="Rhea" id="RHEA-COMP:9565"/>
        <dbReference type="Rhea" id="RHEA-COMP:9566"/>
        <dbReference type="ChEBI" id="CHEBI:15378"/>
        <dbReference type="ChEBI" id="CHEBI:16389"/>
        <dbReference type="ChEBI" id="CHEBI:17976"/>
        <dbReference type="ChEBI" id="CHEBI:57540"/>
        <dbReference type="ChEBI" id="CHEBI:57945"/>
        <dbReference type="EC" id="7.1.1.2"/>
    </reaction>
</comment>
<keyword evidence="5 8" id="KW-0472">Membrane</keyword>
<feature type="transmembrane region" description="Helical" evidence="8">
    <location>
        <begin position="398"/>
        <end position="421"/>
    </location>
</feature>
<feature type="transmembrane region" description="Helical" evidence="8">
    <location>
        <begin position="78"/>
        <end position="99"/>
    </location>
</feature>
<feature type="transmembrane region" description="Helical" evidence="8">
    <location>
        <begin position="324"/>
        <end position="343"/>
    </location>
</feature>
<evidence type="ECO:0000256" key="5">
    <source>
        <dbReference type="ARBA" id="ARBA00023136"/>
    </source>
</evidence>
<feature type="transmembrane region" description="Helical" evidence="8">
    <location>
        <begin position="433"/>
        <end position="450"/>
    </location>
</feature>
<reference evidence="10" key="1">
    <citation type="journal article" date="2012" name="PLoS ONE">
        <title>A Mitogenomic Re-Evaluation of the Bdelloid Phylogeny and Relationships among the Syndermata.</title>
        <authorList>
            <person name="Lasek-Nesselquist E."/>
        </authorList>
    </citation>
    <scope>NUCLEOTIDE SEQUENCE</scope>
</reference>
<feature type="transmembrane region" description="Helical" evidence="8">
    <location>
        <begin position="146"/>
        <end position="164"/>
    </location>
</feature>
<keyword evidence="3 8" id="KW-0812">Transmembrane</keyword>
<gene>
    <name evidence="10" type="primary">ND5</name>
</gene>
<feature type="transmembrane region" description="Helical" evidence="8">
    <location>
        <begin position="497"/>
        <end position="516"/>
    </location>
</feature>
<feature type="transmembrane region" description="Helical" evidence="8">
    <location>
        <begin position="105"/>
        <end position="125"/>
    </location>
</feature>
<geneLocation type="mitochondrion" evidence="10"/>
<keyword evidence="4 8" id="KW-1133">Transmembrane helix</keyword>
<feature type="transmembrane region" description="Helical" evidence="8">
    <location>
        <begin position="203"/>
        <end position="224"/>
    </location>
</feature>
<evidence type="ECO:0000256" key="1">
    <source>
        <dbReference type="ARBA" id="ARBA00004141"/>
    </source>
</evidence>
<evidence type="ECO:0000256" key="7">
    <source>
        <dbReference type="ARBA" id="ARBA00049551"/>
    </source>
</evidence>
<feature type="transmembrane region" description="Helical" evidence="8">
    <location>
        <begin position="170"/>
        <end position="191"/>
    </location>
</feature>
<sequence>ISMVIMFISLSFLLIILVMLIFIFMMNQSVLLLSYKVFNVGFFGDLEILINIWSFLFLIMVVIISTSVMMFSFSYMSGLFVSNFVFLYISFVISMLWLILNNNFYWMMFGWDGLGVVSFMLIVFYMNHESINNGLFTLFQNRVGDLFFVLFILGMVDLVMWNNLVVKWGVLFLIIGACVKSAQFPFNSWLLSAMSAPTPISSLVHSSTLVVAGVYILLQFSYCLVDVLEVLKYIMVFSLILSSLGLLNENDMKKLIAYSTMSHVSLMMYLLSFKLFKVVYFHLNVHAMFKSLMFMCFGFVMLSSFHAQDKRLVTLLNLNPLIKMIYYFSCMCLAGLPFLSAFFSKDFIIEKFMEFSLEISFIILLMLFLGISIYYSLKLLKLTNVVYAYSMFEKSYMGLFGLFSMLIVMVMFINVFITLVFSVTLEFVSFKMSIYLFVIFFLLLSIYTNLNYKFNVYDKMKNFVEIWSVDFYMLDKFVYWNIFIMLNYMSLLSNVKFFLLMNWWVLLLVVLVFKVIKAL</sequence>
<feature type="transmembrane region" description="Helical" evidence="8">
    <location>
        <begin position="279"/>
        <end position="303"/>
    </location>
</feature>
<dbReference type="GO" id="GO:0042773">
    <property type="term" value="P:ATP synthesis coupled electron transport"/>
    <property type="evidence" value="ECO:0007669"/>
    <property type="project" value="InterPro"/>
</dbReference>
<dbReference type="GO" id="GO:0016020">
    <property type="term" value="C:membrane"/>
    <property type="evidence" value="ECO:0007669"/>
    <property type="project" value="UniProtKB-SubCell"/>
</dbReference>
<dbReference type="GO" id="GO:0003954">
    <property type="term" value="F:NADH dehydrogenase activity"/>
    <property type="evidence" value="ECO:0007669"/>
    <property type="project" value="TreeGrafter"/>
</dbReference>
<dbReference type="InterPro" id="IPR003945">
    <property type="entry name" value="NU5C-like"/>
</dbReference>
<proteinExistence type="predicted"/>
<feature type="transmembrane region" description="Helical" evidence="8">
    <location>
        <begin position="471"/>
        <end position="491"/>
    </location>
</feature>
<feature type="domain" description="NADH:quinone oxidoreductase/Mrp antiporter transmembrane" evidence="9">
    <location>
        <begin position="102"/>
        <end position="363"/>
    </location>
</feature>
<feature type="transmembrane region" description="Helical" evidence="8">
    <location>
        <begin position="230"/>
        <end position="248"/>
    </location>
</feature>
<feature type="non-terminal residue" evidence="10">
    <location>
        <position position="1"/>
    </location>
</feature>
<feature type="transmembrane region" description="Helical" evidence="8">
    <location>
        <begin position="48"/>
        <end position="71"/>
    </location>
</feature>
<evidence type="ECO:0000256" key="8">
    <source>
        <dbReference type="SAM" id="Phobius"/>
    </source>
</evidence>
<dbReference type="EMBL" id="JX184073">
    <property type="protein sequence ID" value="AFQ97019.1"/>
    <property type="molecule type" value="Genomic_DNA"/>
</dbReference>
<evidence type="ECO:0000313" key="10">
    <source>
        <dbReference type="EMBL" id="AFQ97019.1"/>
    </source>
</evidence>
<dbReference type="GO" id="GO:0015990">
    <property type="term" value="P:electron transport coupled proton transport"/>
    <property type="evidence" value="ECO:0007669"/>
    <property type="project" value="TreeGrafter"/>
</dbReference>
<comment type="subcellular location">
    <subcellularLocation>
        <location evidence="1">Membrane</location>
        <topology evidence="1">Multi-pass membrane protein</topology>
    </subcellularLocation>
</comment>
<evidence type="ECO:0000256" key="4">
    <source>
        <dbReference type="ARBA" id="ARBA00022989"/>
    </source>
</evidence>
<keyword evidence="10" id="KW-0496">Mitochondrion</keyword>
<dbReference type="GO" id="GO:0008137">
    <property type="term" value="F:NADH dehydrogenase (ubiquinone) activity"/>
    <property type="evidence" value="ECO:0007669"/>
    <property type="project" value="UniProtKB-EC"/>
</dbReference>